<organism evidence="1 2">
    <name type="scientific">Ophiocordyceps polyrhachis-furcata BCC 54312</name>
    <dbReference type="NCBI Taxonomy" id="1330021"/>
    <lineage>
        <taxon>Eukaryota</taxon>
        <taxon>Fungi</taxon>
        <taxon>Dikarya</taxon>
        <taxon>Ascomycota</taxon>
        <taxon>Pezizomycotina</taxon>
        <taxon>Sordariomycetes</taxon>
        <taxon>Hypocreomycetidae</taxon>
        <taxon>Hypocreales</taxon>
        <taxon>Ophiocordycipitaceae</taxon>
        <taxon>Ophiocordyceps</taxon>
    </lineage>
</organism>
<name>A0A367LK54_9HYPO</name>
<dbReference type="AlphaFoldDB" id="A0A367LK54"/>
<sequence length="310" mass="33034">MKYFKVLDGLEKELVTVPLARALDGKDEVIPPPAQLDLALKLRVTQTLPVDGILHRIPDDGLELAGVVVFEANDALGETHCELDGVVAHDRPGDGDGGHEPVGGGRYGRELCVICANALVHVHRQTDGLARTKLGDENIRMNGTDGVVACKVLVLLTDRDEDYIPSVDVGVVIGSSRVRLARSGVFVDGAADIELELDGIPIEAGSVRIFTRLGLLVPKKIVVNTLTTAGEGDEAESMSQHLVLYDGSIVLDVDVFNRQRRYFGDEDSSEGVCERGVEADDSSALGRLAPCEGAILSGYGRKGGRMGVTT</sequence>
<reference evidence="1 2" key="1">
    <citation type="journal article" date="2015" name="BMC Genomics">
        <title>Insights from the genome of Ophiocordyceps polyrhachis-furcata to pathogenicity and host specificity in insect fungi.</title>
        <authorList>
            <person name="Wichadakul D."/>
            <person name="Kobmoo N."/>
            <person name="Ingsriswang S."/>
            <person name="Tangphatsornruang S."/>
            <person name="Chantasingh D."/>
            <person name="Luangsa-ard J.J."/>
            <person name="Eurwilaichitr L."/>
        </authorList>
    </citation>
    <scope>NUCLEOTIDE SEQUENCE [LARGE SCALE GENOMIC DNA]</scope>
    <source>
        <strain evidence="1 2">BCC 54312</strain>
    </source>
</reference>
<keyword evidence="2" id="KW-1185">Reference proteome</keyword>
<protein>
    <submittedName>
        <fullName evidence="1">Uncharacterized protein</fullName>
    </submittedName>
</protein>
<dbReference type="Proteomes" id="UP000253664">
    <property type="component" value="Unassembled WGS sequence"/>
</dbReference>
<evidence type="ECO:0000313" key="2">
    <source>
        <dbReference type="Proteomes" id="UP000253664"/>
    </source>
</evidence>
<evidence type="ECO:0000313" key="1">
    <source>
        <dbReference type="EMBL" id="RCI14823.1"/>
    </source>
</evidence>
<comment type="caution">
    <text evidence="1">The sequence shown here is derived from an EMBL/GenBank/DDBJ whole genome shotgun (WGS) entry which is preliminary data.</text>
</comment>
<gene>
    <name evidence="1" type="ORF">L249_6392</name>
</gene>
<proteinExistence type="predicted"/>
<accession>A0A367LK54</accession>
<dbReference type="EMBL" id="LKCN02000003">
    <property type="protein sequence ID" value="RCI14823.1"/>
    <property type="molecule type" value="Genomic_DNA"/>
</dbReference>